<comment type="subcellular location">
    <subcellularLocation>
        <location evidence="1">Membrane</location>
        <topology evidence="1">Multi-pass membrane protein</topology>
    </subcellularLocation>
</comment>
<evidence type="ECO:0000256" key="5">
    <source>
        <dbReference type="ARBA" id="ARBA00023065"/>
    </source>
</evidence>
<dbReference type="GO" id="GO:0022841">
    <property type="term" value="F:potassium ion leak channel activity"/>
    <property type="evidence" value="ECO:0007669"/>
    <property type="project" value="TreeGrafter"/>
</dbReference>
<gene>
    <name evidence="11" type="ORF">SEMRO_951_G223970.1</name>
</gene>
<evidence type="ECO:0000256" key="4">
    <source>
        <dbReference type="ARBA" id="ARBA00022989"/>
    </source>
</evidence>
<feature type="transmembrane region" description="Helical" evidence="9">
    <location>
        <begin position="333"/>
        <end position="358"/>
    </location>
</feature>
<feature type="transmembrane region" description="Helical" evidence="9">
    <location>
        <begin position="269"/>
        <end position="291"/>
    </location>
</feature>
<dbReference type="GO" id="GO:0015271">
    <property type="term" value="F:outward rectifier potassium channel activity"/>
    <property type="evidence" value="ECO:0007669"/>
    <property type="project" value="TreeGrafter"/>
</dbReference>
<feature type="region of interest" description="Disordered" evidence="8">
    <location>
        <begin position="1"/>
        <end position="45"/>
    </location>
</feature>
<comment type="caution">
    <text evidence="11">The sequence shown here is derived from an EMBL/GenBank/DDBJ whole genome shotgun (WGS) entry which is preliminary data.</text>
</comment>
<feature type="domain" description="Potassium channel" evidence="10">
    <location>
        <begin position="356"/>
        <end position="420"/>
    </location>
</feature>
<keyword evidence="3 9" id="KW-0812">Transmembrane</keyword>
<evidence type="ECO:0000256" key="1">
    <source>
        <dbReference type="ARBA" id="ARBA00004141"/>
    </source>
</evidence>
<reference evidence="11" key="1">
    <citation type="submission" date="2020-06" db="EMBL/GenBank/DDBJ databases">
        <authorList>
            <consortium name="Plant Systems Biology data submission"/>
        </authorList>
    </citation>
    <scope>NUCLEOTIDE SEQUENCE</scope>
    <source>
        <strain evidence="11">D6</strain>
    </source>
</reference>
<dbReference type="PANTHER" id="PTHR11003:SF291">
    <property type="entry name" value="IP11374P"/>
    <property type="match status" value="1"/>
</dbReference>
<dbReference type="Pfam" id="PF07885">
    <property type="entry name" value="Ion_trans_2"/>
    <property type="match status" value="2"/>
</dbReference>
<organism evidence="11 12">
    <name type="scientific">Seminavis robusta</name>
    <dbReference type="NCBI Taxonomy" id="568900"/>
    <lineage>
        <taxon>Eukaryota</taxon>
        <taxon>Sar</taxon>
        <taxon>Stramenopiles</taxon>
        <taxon>Ochrophyta</taxon>
        <taxon>Bacillariophyta</taxon>
        <taxon>Bacillariophyceae</taxon>
        <taxon>Bacillariophycidae</taxon>
        <taxon>Naviculales</taxon>
        <taxon>Naviculaceae</taxon>
        <taxon>Seminavis</taxon>
    </lineage>
</organism>
<sequence length="524" mass="59608">MNKSVRISVPPKKDENRGPSGMEDEETGFSKDLTTTSNSSDDEDMLSRRYSVNKSTNSHLHMLTTYRVGESKVEKMATKIQKRLDERVPVTFKARKTFLKHCRKIACDKGYSKLSRVKYSDILRYHDEVQEDATDCDTEGYISRASHFCGVLSHTQCLAEILEKAKIVGENVGLEPDDDFHYQDFNFFHTTLVSRWPFMRHDLLKAFGIILIFYFLTPILFCVIMNDEGVCPSDSKVPGWVNALYFASTTMSTVGYGDLSVEKQDSWRLAIGMFYMIAAIIVAITAFAAAADSALSPMKNLYKYIAHMTPLTYPEGPLQEGELLYQRVRKVTIISLFDVAFQFTVLNFIGIFASQLFVEYAEVDPERKWDWVDSMYWAVQTSTTVGYGDLSMPEYMRPFQIIYLSLSTYLTGSALGRLASLKEEIEAIRRHHAFERREVNKHMMHYLASTDDPTRVDQYEFVIASLLNLGKIDAGDIGPIMDKFRSLARHSGHSGFIRVEDIPDETDSPLDDDELEEVEGVEGA</sequence>
<dbReference type="InterPro" id="IPR013099">
    <property type="entry name" value="K_chnl_dom"/>
</dbReference>
<evidence type="ECO:0000313" key="11">
    <source>
        <dbReference type="EMBL" id="CAB9518649.1"/>
    </source>
</evidence>
<feature type="region of interest" description="Disordered" evidence="8">
    <location>
        <begin position="499"/>
        <end position="524"/>
    </location>
</feature>
<dbReference type="Gene3D" id="1.10.287.70">
    <property type="match status" value="2"/>
</dbReference>
<evidence type="ECO:0000256" key="8">
    <source>
        <dbReference type="SAM" id="MobiDB-lite"/>
    </source>
</evidence>
<keyword evidence="5" id="KW-0406">Ion transport</keyword>
<keyword evidence="12" id="KW-1185">Reference proteome</keyword>
<feature type="transmembrane region" description="Helical" evidence="9">
    <location>
        <begin position="203"/>
        <end position="226"/>
    </location>
</feature>
<keyword evidence="7 11" id="KW-0407">Ion channel</keyword>
<dbReference type="InterPro" id="IPR003280">
    <property type="entry name" value="2pore_dom_K_chnl"/>
</dbReference>
<evidence type="ECO:0000256" key="9">
    <source>
        <dbReference type="SAM" id="Phobius"/>
    </source>
</evidence>
<evidence type="ECO:0000313" key="12">
    <source>
        <dbReference type="Proteomes" id="UP001153069"/>
    </source>
</evidence>
<feature type="compositionally biased region" description="Acidic residues" evidence="8">
    <location>
        <begin position="502"/>
        <end position="524"/>
    </location>
</feature>
<dbReference type="GO" id="GO:0005886">
    <property type="term" value="C:plasma membrane"/>
    <property type="evidence" value="ECO:0007669"/>
    <property type="project" value="TreeGrafter"/>
</dbReference>
<dbReference type="PANTHER" id="PTHR11003">
    <property type="entry name" value="POTASSIUM CHANNEL, SUBFAMILY K"/>
    <property type="match status" value="1"/>
</dbReference>
<proteinExistence type="predicted"/>
<name>A0A9N8EEB6_9STRA</name>
<dbReference type="OrthoDB" id="45986at2759"/>
<dbReference type="AlphaFoldDB" id="A0A9N8EEB6"/>
<dbReference type="Proteomes" id="UP001153069">
    <property type="component" value="Unassembled WGS sequence"/>
</dbReference>
<keyword evidence="2" id="KW-0813">Transport</keyword>
<dbReference type="SUPFAM" id="SSF81324">
    <property type="entry name" value="Voltage-gated potassium channels"/>
    <property type="match status" value="2"/>
</dbReference>
<keyword evidence="6 9" id="KW-0472">Membrane</keyword>
<evidence type="ECO:0000256" key="3">
    <source>
        <dbReference type="ARBA" id="ARBA00022692"/>
    </source>
</evidence>
<evidence type="ECO:0000256" key="2">
    <source>
        <dbReference type="ARBA" id="ARBA00022448"/>
    </source>
</evidence>
<evidence type="ECO:0000259" key="10">
    <source>
        <dbReference type="Pfam" id="PF07885"/>
    </source>
</evidence>
<evidence type="ECO:0000256" key="7">
    <source>
        <dbReference type="ARBA" id="ARBA00023303"/>
    </source>
</evidence>
<feature type="domain" description="Potassium channel" evidence="10">
    <location>
        <begin position="222"/>
        <end position="290"/>
    </location>
</feature>
<dbReference type="EMBL" id="CAICTM010000949">
    <property type="protein sequence ID" value="CAB9518649.1"/>
    <property type="molecule type" value="Genomic_DNA"/>
</dbReference>
<accession>A0A9N8EEB6</accession>
<keyword evidence="4 9" id="KW-1133">Transmembrane helix</keyword>
<evidence type="ECO:0000256" key="6">
    <source>
        <dbReference type="ARBA" id="ARBA00023136"/>
    </source>
</evidence>
<dbReference type="GO" id="GO:0030322">
    <property type="term" value="P:stabilization of membrane potential"/>
    <property type="evidence" value="ECO:0007669"/>
    <property type="project" value="TreeGrafter"/>
</dbReference>
<feature type="transmembrane region" description="Helical" evidence="9">
    <location>
        <begin position="401"/>
        <end position="420"/>
    </location>
</feature>
<protein>
    <submittedName>
        <fullName evidence="11">Two pore potassium channel</fullName>
    </submittedName>
</protein>